<feature type="compositionally biased region" description="Polar residues" evidence="1">
    <location>
        <begin position="572"/>
        <end position="586"/>
    </location>
</feature>
<gene>
    <name evidence="2" type="ORF">PR048_027707</name>
</gene>
<evidence type="ECO:0000313" key="2">
    <source>
        <dbReference type="EMBL" id="KAJ8871390.1"/>
    </source>
</evidence>
<sequence length="764" mass="84253">MMEWRNEYPRRYLGNELSHHKQCPSRVNLAAVPAPAYIRSAVNGRTDRIVTQHVARGGTPPCSRGSPPTLSPADRGCGCRSNVRCVLHPSPWSAGRRRVGFLCEHLLLHESPRNNLVRIPGRRFAQADGRRDSTPKVIAAHSAVFADGPTSRFRRSRGNFRNRYYDRLASYVLPLCFRGAIDFKRVYTEVTRAIGSQFIRHALDDSTPIADLQSNTKRIPYCQIAHFIVNSLCLPMQSLNPFEAAVAERLACSPLTNVNRVKSPAGSLPDFCKWNRAGRCHWSPGFLGDLPVPPALPLQHRSIITSLHPHLHSRPRWFRLQNLKKHLYCKLQLHTPAKRRAVCRNAIRQSDSGNLLASGQSQPIENLFQCTQWSIRHKDLGAMPLSGHFSPGKETLDDAGTAGGRKCLRDSSARCLCLPIGTKHTSHCSKTFRFANLLASRQCNQHGKIRGMLQPIRHKALLTEPRAANQFVVYAMVNYKTSGRSGFNPRLGHSGFSHVGIVPDDAVGSPVSPTFSFQRCSILTSITLFGSQDISVKSRPNLLTHNTSELEKHSQFNKHVWKLIPCTANTSRARQQNGATGQQNVGTPFVDRRLVNNSPAGSSANRELYAACSSQSDSRPVPRTSRSQSGKGHAHKTLVSPNTLILFPRKNVGLEDANRATAYPAEGARQGNSRFRLIASHSRVWNPKGVVVEKKGKPGSSPHEDRLHPPRANLPSQQGDEKDNPTGKAATCNPPSCRCATAAFFSSPPPFSTSPGPDPGNSSH</sequence>
<evidence type="ECO:0000313" key="3">
    <source>
        <dbReference type="Proteomes" id="UP001159363"/>
    </source>
</evidence>
<comment type="caution">
    <text evidence="2">The sequence shown here is derived from an EMBL/GenBank/DDBJ whole genome shotgun (WGS) entry which is preliminary data.</text>
</comment>
<feature type="compositionally biased region" description="Pro residues" evidence="1">
    <location>
        <begin position="747"/>
        <end position="758"/>
    </location>
</feature>
<evidence type="ECO:0000256" key="1">
    <source>
        <dbReference type="SAM" id="MobiDB-lite"/>
    </source>
</evidence>
<feature type="region of interest" description="Disordered" evidence="1">
    <location>
        <begin position="689"/>
        <end position="764"/>
    </location>
</feature>
<protein>
    <submittedName>
        <fullName evidence="2">Uncharacterized protein</fullName>
    </submittedName>
</protein>
<proteinExistence type="predicted"/>
<feature type="region of interest" description="Disordered" evidence="1">
    <location>
        <begin position="572"/>
        <end position="642"/>
    </location>
</feature>
<feature type="compositionally biased region" description="Polar residues" evidence="1">
    <location>
        <begin position="595"/>
        <end position="605"/>
    </location>
</feature>
<accession>A0ABQ9GHA0</accession>
<keyword evidence="3" id="KW-1185">Reference proteome</keyword>
<dbReference type="EMBL" id="JARBHB010000012">
    <property type="protein sequence ID" value="KAJ8871390.1"/>
    <property type="molecule type" value="Genomic_DNA"/>
</dbReference>
<organism evidence="2 3">
    <name type="scientific">Dryococelus australis</name>
    <dbReference type="NCBI Taxonomy" id="614101"/>
    <lineage>
        <taxon>Eukaryota</taxon>
        <taxon>Metazoa</taxon>
        <taxon>Ecdysozoa</taxon>
        <taxon>Arthropoda</taxon>
        <taxon>Hexapoda</taxon>
        <taxon>Insecta</taxon>
        <taxon>Pterygota</taxon>
        <taxon>Neoptera</taxon>
        <taxon>Polyneoptera</taxon>
        <taxon>Phasmatodea</taxon>
        <taxon>Verophasmatodea</taxon>
        <taxon>Anareolatae</taxon>
        <taxon>Phasmatidae</taxon>
        <taxon>Eurycanthinae</taxon>
        <taxon>Dryococelus</taxon>
    </lineage>
</organism>
<name>A0ABQ9GHA0_9NEOP</name>
<dbReference type="Proteomes" id="UP001159363">
    <property type="component" value="Chromosome 11"/>
</dbReference>
<reference evidence="2 3" key="1">
    <citation type="submission" date="2023-02" db="EMBL/GenBank/DDBJ databases">
        <title>LHISI_Scaffold_Assembly.</title>
        <authorList>
            <person name="Stuart O.P."/>
            <person name="Cleave R."/>
            <person name="Magrath M.J.L."/>
            <person name="Mikheyev A.S."/>
        </authorList>
    </citation>
    <scope>NUCLEOTIDE SEQUENCE [LARGE SCALE GENOMIC DNA]</scope>
    <source>
        <strain evidence="2">Daus_M_001</strain>
        <tissue evidence="2">Leg muscle</tissue>
    </source>
</reference>
<feature type="compositionally biased region" description="Polar residues" evidence="1">
    <location>
        <begin position="612"/>
        <end position="630"/>
    </location>
</feature>
<feature type="compositionally biased region" description="Basic and acidic residues" evidence="1">
    <location>
        <begin position="691"/>
        <end position="708"/>
    </location>
</feature>